<dbReference type="InterPro" id="IPR001313">
    <property type="entry name" value="Pumilio_RNA-bd_rpt"/>
</dbReference>
<evidence type="ECO:0000256" key="2">
    <source>
        <dbReference type="ARBA" id="ARBA00022845"/>
    </source>
</evidence>
<reference evidence="7 8" key="1">
    <citation type="journal article" date="2013" name="BMC Genomics">
        <title>The miniature genome of a carnivorous plant Genlisea aurea contains a low number of genes and short non-coding sequences.</title>
        <authorList>
            <person name="Leushkin E.V."/>
            <person name="Sutormin R.A."/>
            <person name="Nabieva E.R."/>
            <person name="Penin A.A."/>
            <person name="Kondrashov A.S."/>
            <person name="Logacheva M.D."/>
        </authorList>
    </citation>
    <scope>NUCLEOTIDE SEQUENCE [LARGE SCALE GENOMIC DNA]</scope>
</reference>
<dbReference type="InterPro" id="IPR016024">
    <property type="entry name" value="ARM-type_fold"/>
</dbReference>
<dbReference type="OrthoDB" id="668540at2759"/>
<gene>
    <name evidence="7" type="ORF">M569_03621</name>
</gene>
<dbReference type="SUPFAM" id="SSF48371">
    <property type="entry name" value="ARM repeat"/>
    <property type="match status" value="1"/>
</dbReference>
<dbReference type="GO" id="GO:0003729">
    <property type="term" value="F:mRNA binding"/>
    <property type="evidence" value="ECO:0007669"/>
    <property type="project" value="TreeGrafter"/>
</dbReference>
<comment type="caution">
    <text evidence="7">The sequence shown here is derived from an EMBL/GenBank/DDBJ whole genome shotgun (WGS) entry which is preliminary data.</text>
</comment>
<dbReference type="PROSITE" id="PS50302">
    <property type="entry name" value="PUM"/>
    <property type="match status" value="2"/>
</dbReference>
<accession>S8E5Q6</accession>
<dbReference type="PROSITE" id="PS50303">
    <property type="entry name" value="PUM_HD"/>
    <property type="match status" value="1"/>
</dbReference>
<keyword evidence="1" id="KW-0677">Repeat</keyword>
<evidence type="ECO:0000313" key="7">
    <source>
        <dbReference type="EMBL" id="EPS71138.1"/>
    </source>
</evidence>
<dbReference type="EMBL" id="AUSU01001386">
    <property type="protein sequence ID" value="EPS71138.1"/>
    <property type="molecule type" value="Genomic_DNA"/>
</dbReference>
<feature type="region of interest" description="Disordered" evidence="5">
    <location>
        <begin position="1"/>
        <end position="38"/>
    </location>
</feature>
<protein>
    <recommendedName>
        <fullName evidence="6">PUM-HD domain-containing protein</fullName>
    </recommendedName>
</protein>
<dbReference type="PANTHER" id="PTHR12537:SF137">
    <property type="entry name" value="PUMILIO HOMOLOG 16-RELATED"/>
    <property type="match status" value="1"/>
</dbReference>
<evidence type="ECO:0000259" key="6">
    <source>
        <dbReference type="PROSITE" id="PS50303"/>
    </source>
</evidence>
<proteinExistence type="predicted"/>
<dbReference type="GO" id="GO:0005737">
    <property type="term" value="C:cytoplasm"/>
    <property type="evidence" value="ECO:0007669"/>
    <property type="project" value="TreeGrafter"/>
</dbReference>
<dbReference type="GO" id="GO:0006417">
    <property type="term" value="P:regulation of translation"/>
    <property type="evidence" value="ECO:0007669"/>
    <property type="project" value="UniProtKB-KW"/>
</dbReference>
<feature type="compositionally biased region" description="Basic and acidic residues" evidence="5">
    <location>
        <begin position="1"/>
        <end position="11"/>
    </location>
</feature>
<evidence type="ECO:0000256" key="5">
    <source>
        <dbReference type="SAM" id="MobiDB-lite"/>
    </source>
</evidence>
<evidence type="ECO:0000256" key="3">
    <source>
        <dbReference type="ARBA" id="ARBA00022884"/>
    </source>
</evidence>
<feature type="domain" description="PUM-HD" evidence="6">
    <location>
        <begin position="45"/>
        <end position="380"/>
    </location>
</feature>
<feature type="repeat" description="Pumilio" evidence="4">
    <location>
        <begin position="311"/>
        <end position="350"/>
    </location>
</feature>
<name>S8E5Q6_9LAMI</name>
<dbReference type="Gene3D" id="1.25.10.10">
    <property type="entry name" value="Leucine-rich Repeat Variant"/>
    <property type="match status" value="1"/>
</dbReference>
<dbReference type="PANTHER" id="PTHR12537">
    <property type="entry name" value="RNA BINDING PROTEIN PUMILIO-RELATED"/>
    <property type="match status" value="1"/>
</dbReference>
<evidence type="ECO:0000256" key="4">
    <source>
        <dbReference type="PROSITE-ProRule" id="PRU00317"/>
    </source>
</evidence>
<feature type="repeat" description="Pumilio" evidence="4">
    <location>
        <begin position="240"/>
        <end position="275"/>
    </location>
</feature>
<keyword evidence="2" id="KW-0810">Translation regulation</keyword>
<dbReference type="InterPro" id="IPR011989">
    <property type="entry name" value="ARM-like"/>
</dbReference>
<dbReference type="AlphaFoldDB" id="S8E5Q6"/>
<organism evidence="7 8">
    <name type="scientific">Genlisea aurea</name>
    <dbReference type="NCBI Taxonomy" id="192259"/>
    <lineage>
        <taxon>Eukaryota</taxon>
        <taxon>Viridiplantae</taxon>
        <taxon>Streptophyta</taxon>
        <taxon>Embryophyta</taxon>
        <taxon>Tracheophyta</taxon>
        <taxon>Spermatophyta</taxon>
        <taxon>Magnoliopsida</taxon>
        <taxon>eudicotyledons</taxon>
        <taxon>Gunneridae</taxon>
        <taxon>Pentapetalae</taxon>
        <taxon>asterids</taxon>
        <taxon>lamiids</taxon>
        <taxon>Lamiales</taxon>
        <taxon>Lentibulariaceae</taxon>
        <taxon>Genlisea</taxon>
    </lineage>
</organism>
<evidence type="ECO:0000256" key="1">
    <source>
        <dbReference type="ARBA" id="ARBA00022737"/>
    </source>
</evidence>
<evidence type="ECO:0000313" key="8">
    <source>
        <dbReference type="Proteomes" id="UP000015453"/>
    </source>
</evidence>
<dbReference type="InterPro" id="IPR033133">
    <property type="entry name" value="PUM-HD"/>
</dbReference>
<keyword evidence="8" id="KW-1185">Reference proteome</keyword>
<sequence>MERHREFDRAVQRPRSSSMSSSAPSSTLTSQNSGYRYDPFGDPPDYGDCLREIMPEQLTRAYELLRFDTVVCELLAADGCTRRSNIHRVIEFVPKLLTGERDFYLDIFDELVDESHGDRLEKLVHAVLHCAPLCEGSLHDERKGVKSMCRFIRNLKKTKYGNAVSKVLSTHLDHVKNCYGFKKIITECLKTFTSRDNEPIFEKIVSDWKEICVYREGSIFLQQNIIPRISGHLRKLLLKDIAESTIFLAQEPFGNYIVSRILQLDNEEVNMIVYRNLQSRCTFLSTVRGSSNVIEGCMESSLMGLKLVVHEFLSAPLKTLIHIAKDDYGNFVLQKALRICKNLGLEHLFDCFVKLLKPHEADLIRNRSGRCVVTTFRELDPLKWGY</sequence>
<feature type="compositionally biased region" description="Low complexity" evidence="5">
    <location>
        <begin position="16"/>
        <end position="38"/>
    </location>
</feature>
<dbReference type="Proteomes" id="UP000015453">
    <property type="component" value="Unassembled WGS sequence"/>
</dbReference>
<keyword evidence="3" id="KW-0694">RNA-binding</keyword>